<keyword evidence="1" id="KW-1133">Transmembrane helix</keyword>
<accession>A0A224YIQ9</accession>
<evidence type="ECO:0000256" key="1">
    <source>
        <dbReference type="SAM" id="Phobius"/>
    </source>
</evidence>
<feature type="transmembrane region" description="Helical" evidence="1">
    <location>
        <begin position="28"/>
        <end position="51"/>
    </location>
</feature>
<organism evidence="2">
    <name type="scientific">Rhipicephalus zambeziensis</name>
    <dbReference type="NCBI Taxonomy" id="60191"/>
    <lineage>
        <taxon>Eukaryota</taxon>
        <taxon>Metazoa</taxon>
        <taxon>Ecdysozoa</taxon>
        <taxon>Arthropoda</taxon>
        <taxon>Chelicerata</taxon>
        <taxon>Arachnida</taxon>
        <taxon>Acari</taxon>
        <taxon>Parasitiformes</taxon>
        <taxon>Ixodida</taxon>
        <taxon>Ixodoidea</taxon>
        <taxon>Ixodidae</taxon>
        <taxon>Rhipicephalinae</taxon>
        <taxon>Rhipicephalus</taxon>
        <taxon>Rhipicephalus</taxon>
    </lineage>
</organism>
<dbReference type="AlphaFoldDB" id="A0A224YIQ9"/>
<dbReference type="EMBL" id="GFPF01003245">
    <property type="protein sequence ID" value="MAA14391.1"/>
    <property type="molecule type" value="Transcribed_RNA"/>
</dbReference>
<protein>
    <submittedName>
        <fullName evidence="2">Uncharacterized protein</fullName>
    </submittedName>
</protein>
<keyword evidence="1" id="KW-0812">Transmembrane</keyword>
<keyword evidence="1" id="KW-0472">Membrane</keyword>
<feature type="transmembrane region" description="Helical" evidence="1">
    <location>
        <begin position="58"/>
        <end position="81"/>
    </location>
</feature>
<sequence length="93" mass="11220">MNLSFKTFRRQHWKASTSVLETICLAVRYYYCFSSFFSHFWCNVLVCSLFICRAHRCLFFTPFSLFFSELFFCHFCVRLPFSFVSGIKCGFYF</sequence>
<reference evidence="2" key="1">
    <citation type="journal article" date="2017" name="Parasit. Vectors">
        <title>Sialotranscriptomics of Rhipicephalus zambeziensis reveals intricate expression profiles of secretory proteins and suggests tight temporal transcriptional regulation during blood-feeding.</title>
        <authorList>
            <person name="de Castro M.H."/>
            <person name="de Klerk D."/>
            <person name="Pienaar R."/>
            <person name="Rees D.J.G."/>
            <person name="Mans B.J."/>
        </authorList>
    </citation>
    <scope>NUCLEOTIDE SEQUENCE</scope>
    <source>
        <tissue evidence="2">Salivary glands</tissue>
    </source>
</reference>
<name>A0A224YIQ9_9ACAR</name>
<evidence type="ECO:0000313" key="2">
    <source>
        <dbReference type="EMBL" id="MAA14391.1"/>
    </source>
</evidence>
<proteinExistence type="predicted"/>